<keyword evidence="3" id="KW-1185">Reference proteome</keyword>
<proteinExistence type="predicted"/>
<feature type="region of interest" description="Disordered" evidence="1">
    <location>
        <begin position="87"/>
        <end position="109"/>
    </location>
</feature>
<gene>
    <name evidence="2" type="ORF">OIU85_023779</name>
</gene>
<accession>A0A9Q0TZE7</accession>
<protein>
    <submittedName>
        <fullName evidence="2">SEQUENCE-SPECIFIC DNA BINDING TRANSCRIPTION FACTOR</fullName>
    </submittedName>
</protein>
<dbReference type="AlphaFoldDB" id="A0A9Q0TZE7"/>
<reference evidence="2" key="2">
    <citation type="journal article" date="2023" name="Int. J. Mol. Sci.">
        <title>De Novo Assembly and Annotation of 11 Diverse Shrub Willow (Salix) Genomes Reveals Novel Gene Organization in Sex-Linked Regions.</title>
        <authorList>
            <person name="Hyden B."/>
            <person name="Feng K."/>
            <person name="Yates T.B."/>
            <person name="Jawdy S."/>
            <person name="Cereghino C."/>
            <person name="Smart L.B."/>
            <person name="Muchero W."/>
        </authorList>
    </citation>
    <scope>NUCLEOTIDE SEQUENCE [LARGE SCALE GENOMIC DNA]</scope>
    <source>
        <tissue evidence="2">Shoot tip</tissue>
    </source>
</reference>
<evidence type="ECO:0000313" key="2">
    <source>
        <dbReference type="EMBL" id="KAJ6720601.1"/>
    </source>
</evidence>
<sequence length="109" mass="11783">MAPLALIEAWGNRYLILTEVKSVKKTGKRSPTPSPTVKTASKVERPMSSVKTRLKKKRHRMEGAGLSDGAACSELARAILKIGEIPERIESSEQRAANDGVGETEDGAH</sequence>
<name>A0A9Q0TZE7_SALVM</name>
<feature type="compositionally biased region" description="Polar residues" evidence="1">
    <location>
        <begin position="29"/>
        <end position="39"/>
    </location>
</feature>
<dbReference type="Proteomes" id="UP001151529">
    <property type="component" value="Chromosome 10"/>
</dbReference>
<organism evidence="2 3">
    <name type="scientific">Salix viminalis</name>
    <name type="common">Common osier</name>
    <name type="synonym">Basket willow</name>
    <dbReference type="NCBI Taxonomy" id="40686"/>
    <lineage>
        <taxon>Eukaryota</taxon>
        <taxon>Viridiplantae</taxon>
        <taxon>Streptophyta</taxon>
        <taxon>Embryophyta</taxon>
        <taxon>Tracheophyta</taxon>
        <taxon>Spermatophyta</taxon>
        <taxon>Magnoliopsida</taxon>
        <taxon>eudicotyledons</taxon>
        <taxon>Gunneridae</taxon>
        <taxon>Pentapetalae</taxon>
        <taxon>rosids</taxon>
        <taxon>fabids</taxon>
        <taxon>Malpighiales</taxon>
        <taxon>Salicaceae</taxon>
        <taxon>Saliceae</taxon>
        <taxon>Salix</taxon>
    </lineage>
</organism>
<feature type="region of interest" description="Disordered" evidence="1">
    <location>
        <begin position="24"/>
        <end position="65"/>
    </location>
</feature>
<comment type="caution">
    <text evidence="2">The sequence shown here is derived from an EMBL/GenBank/DDBJ whole genome shotgun (WGS) entry which is preliminary data.</text>
</comment>
<dbReference type="EMBL" id="JAPFFL010000006">
    <property type="protein sequence ID" value="KAJ6720601.1"/>
    <property type="molecule type" value="Genomic_DNA"/>
</dbReference>
<evidence type="ECO:0000313" key="3">
    <source>
        <dbReference type="Proteomes" id="UP001151529"/>
    </source>
</evidence>
<dbReference type="OrthoDB" id="2019351at2759"/>
<reference evidence="2" key="1">
    <citation type="submission" date="2022-11" db="EMBL/GenBank/DDBJ databases">
        <authorList>
            <person name="Hyden B.L."/>
            <person name="Feng K."/>
            <person name="Yates T."/>
            <person name="Jawdy S."/>
            <person name="Smart L.B."/>
            <person name="Muchero W."/>
        </authorList>
    </citation>
    <scope>NUCLEOTIDE SEQUENCE</scope>
    <source>
        <tissue evidence="2">Shoot tip</tissue>
    </source>
</reference>
<evidence type="ECO:0000256" key="1">
    <source>
        <dbReference type="SAM" id="MobiDB-lite"/>
    </source>
</evidence>